<evidence type="ECO:0000313" key="5">
    <source>
        <dbReference type="EMBL" id="AIS85351.1"/>
    </source>
</evidence>
<proteinExistence type="predicted"/>
<dbReference type="InterPro" id="IPR029063">
    <property type="entry name" value="SAM-dependent_MTases_sf"/>
</dbReference>
<sequence>MSGPTLDGGCDRGYAMSPCLWGREPEPVVESLARRTSLEGLRVLDAGCGEGRNAAFLARQGALVDATDVSELALRNARGAWPNEPGITWSVRDVLTQPLPPASYDVVVFDSVAHWLADEASVAAAVTALQQATRVGGWHVLCAFNDRAQELDNHVNPPRCILPHGTLVGYYLKPDWELVEVHDDDVISSHADQPIPHRHSATRLLARRWGTG</sequence>
<evidence type="ECO:0000256" key="1">
    <source>
        <dbReference type="ARBA" id="ARBA00022603"/>
    </source>
</evidence>
<dbReference type="Pfam" id="PF13649">
    <property type="entry name" value="Methyltransf_25"/>
    <property type="match status" value="1"/>
</dbReference>
<dbReference type="GO" id="GO:0008168">
    <property type="term" value="F:methyltransferase activity"/>
    <property type="evidence" value="ECO:0007669"/>
    <property type="project" value="UniProtKB-KW"/>
</dbReference>
<feature type="domain" description="Methyltransferase" evidence="4">
    <location>
        <begin position="43"/>
        <end position="137"/>
    </location>
</feature>
<evidence type="ECO:0000256" key="3">
    <source>
        <dbReference type="ARBA" id="ARBA00022691"/>
    </source>
</evidence>
<dbReference type="Gene3D" id="3.40.50.150">
    <property type="entry name" value="Vaccinia Virus protein VP39"/>
    <property type="match status" value="1"/>
</dbReference>
<keyword evidence="3" id="KW-0949">S-adenosyl-L-methionine</keyword>
<dbReference type="GO" id="GO:0032259">
    <property type="term" value="P:methylation"/>
    <property type="evidence" value="ECO:0007669"/>
    <property type="project" value="UniProtKB-KW"/>
</dbReference>
<gene>
    <name evidence="5" type="ORF">VASRM7_113</name>
</gene>
<protein>
    <submittedName>
        <fullName evidence="5">Thiopurine S-methyltransferase</fullName>
    </submittedName>
</protein>
<evidence type="ECO:0000259" key="4">
    <source>
        <dbReference type="Pfam" id="PF13649"/>
    </source>
</evidence>
<dbReference type="PANTHER" id="PTHR43464:SF19">
    <property type="entry name" value="UBIQUINONE BIOSYNTHESIS O-METHYLTRANSFERASE, MITOCHONDRIAL"/>
    <property type="match status" value="1"/>
</dbReference>
<dbReference type="PANTHER" id="PTHR43464">
    <property type="entry name" value="METHYLTRANSFERASE"/>
    <property type="match status" value="1"/>
</dbReference>
<accession>A0A097CRR1</accession>
<keyword evidence="1 5" id="KW-0489">Methyltransferase</keyword>
<dbReference type="SUPFAM" id="SSF53335">
    <property type="entry name" value="S-adenosyl-L-methionine-dependent methyltransferases"/>
    <property type="match status" value="1"/>
</dbReference>
<dbReference type="InterPro" id="IPR041698">
    <property type="entry name" value="Methyltransf_25"/>
</dbReference>
<organism evidence="5">
    <name type="scientific">Verrucosispora sp. MS100047</name>
    <dbReference type="NCBI Taxonomy" id="1410949"/>
    <lineage>
        <taxon>Bacteria</taxon>
        <taxon>Bacillati</taxon>
        <taxon>Actinomycetota</taxon>
        <taxon>Actinomycetes</taxon>
        <taxon>Micromonosporales</taxon>
        <taxon>Micromonosporaceae</taxon>
        <taxon>Micromonospora</taxon>
    </lineage>
</organism>
<evidence type="ECO:0000256" key="2">
    <source>
        <dbReference type="ARBA" id="ARBA00022679"/>
    </source>
</evidence>
<name>A0A097CRR1_9ACTN</name>
<reference evidence="5" key="1">
    <citation type="journal article" date="2016" name="Appl. Microbiol. Biotechnol.">
        <title>Anti-MRSA and anti-TB metabolites from marine-derived Verrucosispora sp. MS100047.</title>
        <authorList>
            <person name="Huang P."/>
            <person name="Xie F."/>
            <person name="Ren B."/>
            <person name="Wang Q."/>
            <person name="Wang J."/>
            <person name="Wang Q."/>
            <person name="Abdel-Mageed W.M."/>
            <person name="Liu M."/>
            <person name="Han J."/>
            <person name="Oyeleye A."/>
            <person name="Shen J."/>
            <person name="Song F."/>
            <person name="Dai H."/>
            <person name="Liu X."/>
            <person name="Zhang L."/>
        </authorList>
    </citation>
    <scope>NUCLEOTIDE SEQUENCE</scope>
    <source>
        <strain evidence="5">MS100047</strain>
    </source>
</reference>
<dbReference type="AlphaFoldDB" id="A0A097CRR1"/>
<dbReference type="EMBL" id="KF826639">
    <property type="protein sequence ID" value="AIS85351.1"/>
    <property type="molecule type" value="Genomic_DNA"/>
</dbReference>
<keyword evidence="2 5" id="KW-0808">Transferase</keyword>
<dbReference type="CDD" id="cd02440">
    <property type="entry name" value="AdoMet_MTases"/>
    <property type="match status" value="1"/>
</dbReference>